<keyword evidence="1" id="KW-1133">Transmembrane helix</keyword>
<evidence type="ECO:0000256" key="1">
    <source>
        <dbReference type="SAM" id="Phobius"/>
    </source>
</evidence>
<protein>
    <submittedName>
        <fullName evidence="3">DUF4397 domain-containing protein</fullName>
    </submittedName>
</protein>
<keyword evidence="1" id="KW-0812">Transmembrane</keyword>
<sequence length="239" mass="25616">MKKPQQILKGAGMIGMVCLLAAMFSSCLKNHDNDDAVNVPYALVTVINTSPNSLAQDFYLDNNRANTAPIVYGDGLDYIRAYTGKRTAAFYNSGTSIKTISDTVTLKADQYYSVYLANVITTPDIVILKDNIVKPATGMATIRFVNLSPNAPAADLAIKGGAVLVSNKAYKGYSDFVPVNGNTTYTLEVRQTGTSTVLASINTASLQSGSVYTVWLQGLSGATDQTKLTAGLQTNVYYY</sequence>
<dbReference type="InterPro" id="IPR025510">
    <property type="entry name" value="DUF4397"/>
</dbReference>
<evidence type="ECO:0000313" key="3">
    <source>
        <dbReference type="EMBL" id="MBE9664979.1"/>
    </source>
</evidence>
<keyword evidence="4" id="KW-1185">Reference proteome</keyword>
<evidence type="ECO:0000259" key="2">
    <source>
        <dbReference type="Pfam" id="PF14344"/>
    </source>
</evidence>
<accession>A0ABR9XC62</accession>
<feature type="transmembrane region" description="Helical" evidence="1">
    <location>
        <begin position="7"/>
        <end position="24"/>
    </location>
</feature>
<dbReference type="RefSeq" id="WP_194104399.1">
    <property type="nucleotide sequence ID" value="NZ_JADFFM010000001.1"/>
</dbReference>
<comment type="caution">
    <text evidence="3">The sequence shown here is derived from an EMBL/GenBank/DDBJ whole genome shotgun (WGS) entry which is preliminary data.</text>
</comment>
<dbReference type="Pfam" id="PF14344">
    <property type="entry name" value="DUF4397"/>
    <property type="match status" value="1"/>
</dbReference>
<organism evidence="3 4">
    <name type="scientific">Mucilaginibacter boryungensis</name>
    <dbReference type="NCBI Taxonomy" id="768480"/>
    <lineage>
        <taxon>Bacteria</taxon>
        <taxon>Pseudomonadati</taxon>
        <taxon>Bacteroidota</taxon>
        <taxon>Sphingobacteriia</taxon>
        <taxon>Sphingobacteriales</taxon>
        <taxon>Sphingobacteriaceae</taxon>
        <taxon>Mucilaginibacter</taxon>
    </lineage>
</organism>
<proteinExistence type="predicted"/>
<reference evidence="3 4" key="1">
    <citation type="submission" date="2020-10" db="EMBL/GenBank/DDBJ databases">
        <title>Mucilaginibacter mali sp. nov., isolated from rhizosphere soil of apple orchard.</title>
        <authorList>
            <person name="Lee J.-S."/>
            <person name="Kim H.S."/>
            <person name="Kim J.-S."/>
        </authorList>
    </citation>
    <scope>NUCLEOTIDE SEQUENCE [LARGE SCALE GENOMIC DNA]</scope>
    <source>
        <strain evidence="3 4">KCTC 23157</strain>
    </source>
</reference>
<dbReference type="EMBL" id="JADFFM010000001">
    <property type="protein sequence ID" value="MBE9664979.1"/>
    <property type="molecule type" value="Genomic_DNA"/>
</dbReference>
<gene>
    <name evidence="3" type="ORF">IRJ18_01315</name>
</gene>
<evidence type="ECO:0000313" key="4">
    <source>
        <dbReference type="Proteomes" id="UP000632774"/>
    </source>
</evidence>
<feature type="domain" description="DUF4397" evidence="2">
    <location>
        <begin position="42"/>
        <end position="156"/>
    </location>
</feature>
<dbReference type="PROSITE" id="PS51257">
    <property type="entry name" value="PROKAR_LIPOPROTEIN"/>
    <property type="match status" value="1"/>
</dbReference>
<keyword evidence="1" id="KW-0472">Membrane</keyword>
<dbReference type="Proteomes" id="UP000632774">
    <property type="component" value="Unassembled WGS sequence"/>
</dbReference>
<name>A0ABR9XC62_9SPHI</name>